<dbReference type="InterPro" id="IPR036166">
    <property type="entry name" value="YxeA-like_sf"/>
</dbReference>
<proteinExistence type="predicted"/>
<dbReference type="Pfam" id="PF06486">
    <property type="entry name" value="DUF1093"/>
    <property type="match status" value="1"/>
</dbReference>
<dbReference type="InterPro" id="IPR006542">
    <property type="entry name" value="DUF1093"/>
</dbReference>
<dbReference type="Proteomes" id="UP000189761">
    <property type="component" value="Unassembled WGS sequence"/>
</dbReference>
<reference evidence="1 2" key="1">
    <citation type="submission" date="2017-01" db="EMBL/GenBank/DDBJ databases">
        <title>Draft genome sequence of Bacillus oleronius.</title>
        <authorList>
            <person name="Allam M."/>
        </authorList>
    </citation>
    <scope>NUCLEOTIDE SEQUENCE [LARGE SCALE GENOMIC DNA]</scope>
    <source>
        <strain evidence="1 2">DSM 9356</strain>
    </source>
</reference>
<dbReference type="SUPFAM" id="SSF159121">
    <property type="entry name" value="BC4932-like"/>
    <property type="match status" value="1"/>
</dbReference>
<evidence type="ECO:0000313" key="1">
    <source>
        <dbReference type="EMBL" id="OOP69433.1"/>
    </source>
</evidence>
<dbReference type="RefSeq" id="WP_078109591.1">
    <property type="nucleotide sequence ID" value="NZ_CP065424.1"/>
</dbReference>
<organism evidence="1 2">
    <name type="scientific">Heyndrickxia oleronia</name>
    <dbReference type="NCBI Taxonomy" id="38875"/>
    <lineage>
        <taxon>Bacteria</taxon>
        <taxon>Bacillati</taxon>
        <taxon>Bacillota</taxon>
        <taxon>Bacilli</taxon>
        <taxon>Bacillales</taxon>
        <taxon>Bacillaceae</taxon>
        <taxon>Heyndrickxia</taxon>
    </lineage>
</organism>
<gene>
    <name evidence="1" type="ORF">BWZ43_04940</name>
</gene>
<dbReference type="EMBL" id="MTLA01000053">
    <property type="protein sequence ID" value="OOP69433.1"/>
    <property type="molecule type" value="Genomic_DNA"/>
</dbReference>
<dbReference type="AlphaFoldDB" id="A0A8E2IDJ5"/>
<accession>A0A8E2IDJ5</accession>
<keyword evidence="2" id="KW-1185">Reference proteome</keyword>
<evidence type="ECO:0008006" key="3">
    <source>
        <dbReference type="Google" id="ProtNLM"/>
    </source>
</evidence>
<dbReference type="PANTHER" id="PTHR36433">
    <property type="entry name" value="HYPOTHETICAL CYTOSOLIC PROTEIN"/>
    <property type="match status" value="1"/>
</dbReference>
<sequence>MKKKTMIGVVIGMAIIVGGFLALPKEVSDQINPFVSKKDVYVQINAKPALRNPGGADYTLIGFTKSGEKQEVKFYASHELRKNAFLKVYMKGSYVKTWEEVKLESLPKKVRDQLIKSDL</sequence>
<dbReference type="Gene3D" id="2.40.50.480">
    <property type="match status" value="1"/>
</dbReference>
<evidence type="ECO:0000313" key="2">
    <source>
        <dbReference type="Proteomes" id="UP000189761"/>
    </source>
</evidence>
<comment type="caution">
    <text evidence="1">The sequence shown here is derived from an EMBL/GenBank/DDBJ whole genome shotgun (WGS) entry which is preliminary data.</text>
</comment>
<protein>
    <recommendedName>
        <fullName evidence="3">YxeA family protein</fullName>
    </recommendedName>
</protein>
<dbReference type="PANTHER" id="PTHR36433:SF2">
    <property type="entry name" value="YXEA FAMILY PROTEIN"/>
    <property type="match status" value="1"/>
</dbReference>
<name>A0A8E2IDJ5_9BACI</name>
<dbReference type="NCBIfam" id="TIGR01655">
    <property type="entry name" value="yxeA_fam"/>
    <property type="match status" value="1"/>
</dbReference>